<dbReference type="GO" id="GO:0051087">
    <property type="term" value="F:protein-folding chaperone binding"/>
    <property type="evidence" value="ECO:0007669"/>
    <property type="project" value="TreeGrafter"/>
</dbReference>
<feature type="compositionally biased region" description="Gly residues" evidence="6">
    <location>
        <begin position="498"/>
        <end position="508"/>
    </location>
</feature>
<dbReference type="InterPro" id="IPR011990">
    <property type="entry name" value="TPR-like_helical_dom_sf"/>
</dbReference>
<evidence type="ECO:0000256" key="3">
    <source>
        <dbReference type="ARBA" id="ARBA00022824"/>
    </source>
</evidence>
<keyword evidence="2" id="KW-0732">Signal</keyword>
<evidence type="ECO:0000256" key="1">
    <source>
        <dbReference type="ARBA" id="ARBA00004240"/>
    </source>
</evidence>
<feature type="domain" description="J" evidence="7">
    <location>
        <begin position="380"/>
        <end position="448"/>
    </location>
</feature>
<dbReference type="SMART" id="SM00271">
    <property type="entry name" value="DnaJ"/>
    <property type="match status" value="1"/>
</dbReference>
<keyword evidence="9" id="KW-1185">Reference proteome</keyword>
<dbReference type="Proteomes" id="UP001140011">
    <property type="component" value="Unassembled WGS sequence"/>
</dbReference>
<evidence type="ECO:0000313" key="9">
    <source>
        <dbReference type="Proteomes" id="UP001140011"/>
    </source>
</evidence>
<dbReference type="PROSITE" id="PS50005">
    <property type="entry name" value="TPR"/>
    <property type="match status" value="1"/>
</dbReference>
<gene>
    <name evidence="8" type="ORF">GGI19_005752</name>
</gene>
<reference evidence="8" key="1">
    <citation type="submission" date="2022-07" db="EMBL/GenBank/DDBJ databases">
        <title>Phylogenomic reconstructions and comparative analyses of Kickxellomycotina fungi.</title>
        <authorList>
            <person name="Reynolds N.K."/>
            <person name="Stajich J.E."/>
            <person name="Barry K."/>
            <person name="Grigoriev I.V."/>
            <person name="Crous P."/>
            <person name="Smith M.E."/>
        </authorList>
    </citation>
    <scope>NUCLEOTIDE SEQUENCE</scope>
    <source>
        <strain evidence="8">BCRC 34297</strain>
    </source>
</reference>
<dbReference type="OrthoDB" id="1726119at2759"/>
<keyword evidence="3" id="KW-0256">Endoplasmic reticulum</keyword>
<dbReference type="PRINTS" id="PR00625">
    <property type="entry name" value="JDOMAIN"/>
</dbReference>
<dbReference type="Gene3D" id="1.10.287.110">
    <property type="entry name" value="DnaJ domain"/>
    <property type="match status" value="1"/>
</dbReference>
<feature type="repeat" description="TPR" evidence="4">
    <location>
        <begin position="33"/>
        <end position="66"/>
    </location>
</feature>
<protein>
    <recommendedName>
        <fullName evidence="7">J domain-containing protein</fullName>
    </recommendedName>
</protein>
<feature type="compositionally biased region" description="Gly residues" evidence="6">
    <location>
        <begin position="454"/>
        <end position="468"/>
    </location>
</feature>
<dbReference type="AlphaFoldDB" id="A0A9W8L9A9"/>
<dbReference type="InterPro" id="IPR036869">
    <property type="entry name" value="J_dom_sf"/>
</dbReference>
<name>A0A9W8L9A9_9FUNG</name>
<evidence type="ECO:0000256" key="6">
    <source>
        <dbReference type="SAM" id="MobiDB-lite"/>
    </source>
</evidence>
<dbReference type="InterPro" id="IPR019734">
    <property type="entry name" value="TPR_rpt"/>
</dbReference>
<evidence type="ECO:0000259" key="7">
    <source>
        <dbReference type="PROSITE" id="PS50076"/>
    </source>
</evidence>
<accession>A0A9W8L9A9</accession>
<dbReference type="Pfam" id="PF00226">
    <property type="entry name" value="DnaJ"/>
    <property type="match status" value="1"/>
</dbReference>
<dbReference type="GO" id="GO:0051787">
    <property type="term" value="F:misfolded protein binding"/>
    <property type="evidence" value="ECO:0007669"/>
    <property type="project" value="TreeGrafter"/>
</dbReference>
<dbReference type="Gene3D" id="1.25.40.10">
    <property type="entry name" value="Tetratricopeptide repeat domain"/>
    <property type="match status" value="1"/>
</dbReference>
<feature type="compositionally biased region" description="Low complexity" evidence="6">
    <location>
        <begin position="486"/>
        <end position="497"/>
    </location>
</feature>
<feature type="non-terminal residue" evidence="8">
    <location>
        <position position="1"/>
    </location>
</feature>
<dbReference type="PROSITE" id="PS50076">
    <property type="entry name" value="DNAJ_2"/>
    <property type="match status" value="1"/>
</dbReference>
<keyword evidence="5" id="KW-0175">Coiled coil</keyword>
<feature type="region of interest" description="Disordered" evidence="6">
    <location>
        <begin position="486"/>
        <end position="508"/>
    </location>
</feature>
<dbReference type="InterPro" id="IPR001623">
    <property type="entry name" value="DnaJ_domain"/>
</dbReference>
<comment type="subcellular location">
    <subcellularLocation>
        <location evidence="1">Endoplasmic reticulum</location>
    </subcellularLocation>
</comment>
<organism evidence="8 9">
    <name type="scientific">Coemansia pectinata</name>
    <dbReference type="NCBI Taxonomy" id="1052879"/>
    <lineage>
        <taxon>Eukaryota</taxon>
        <taxon>Fungi</taxon>
        <taxon>Fungi incertae sedis</taxon>
        <taxon>Zoopagomycota</taxon>
        <taxon>Kickxellomycotina</taxon>
        <taxon>Kickxellomycetes</taxon>
        <taxon>Kickxellales</taxon>
        <taxon>Kickxellaceae</taxon>
        <taxon>Coemansia</taxon>
    </lineage>
</organism>
<evidence type="ECO:0000256" key="2">
    <source>
        <dbReference type="ARBA" id="ARBA00022729"/>
    </source>
</evidence>
<sequence length="508" mass="56478">EYLEEANKLLLRGKFHEAIKSYDTAIEKDPQNYLSYFKRATTLLSVSKHASAIRDFTRAIELKPDFEQAYYQRARAYLKEGSYDSAEEDVVRIVGGNASLKTKSKELKDKIVLAREMNAVSARALKEKKYEECAKAADQVIRISPLYTSTLKTRATCRVADGDIEGACADLGKLVRIHSGDLDTQNLLADLHFLVLNEPSRGLNHVRACLKSDPDNKKCKATFTRLRGLERKLEKLEQDKAKDKWNTCNRAVAPVSGKGGLLEEVDGMYAELILSAEIPATVASKLANYLAGVVCEGYTNTKNWSTALGHCGRLLEADPENSDALGHQFDAQFESDQLDQAQITLSKLEQLISGGGIDQQRMHERRVKLEQKKRQAARKDYYKVLDVSRDASQAEIKKAYRKLAHQWHPDRYRGDLPKEEVEKKMAEINQAHEVLANEEVRTRYDQGHDPNDPTGGGGGPGGFGGFGGSQFMFQQGEGRPMFFQQGSGSGKPFSFQFGGPGGPGGFPF</sequence>
<dbReference type="SUPFAM" id="SSF48452">
    <property type="entry name" value="TPR-like"/>
    <property type="match status" value="2"/>
</dbReference>
<dbReference type="CDD" id="cd06257">
    <property type="entry name" value="DnaJ"/>
    <property type="match status" value="1"/>
</dbReference>
<dbReference type="GO" id="GO:0034975">
    <property type="term" value="P:protein folding in endoplasmic reticulum"/>
    <property type="evidence" value="ECO:0007669"/>
    <property type="project" value="TreeGrafter"/>
</dbReference>
<dbReference type="SUPFAM" id="SSF46565">
    <property type="entry name" value="Chaperone J-domain"/>
    <property type="match status" value="1"/>
</dbReference>
<dbReference type="SMART" id="SM00028">
    <property type="entry name" value="TPR"/>
    <property type="match status" value="4"/>
</dbReference>
<feature type="coiled-coil region" evidence="5">
    <location>
        <begin position="331"/>
        <end position="379"/>
    </location>
</feature>
<evidence type="ECO:0000313" key="8">
    <source>
        <dbReference type="EMBL" id="KAJ2749251.1"/>
    </source>
</evidence>
<dbReference type="InterPro" id="IPR051727">
    <property type="entry name" value="DnaJ_C3_Co-chaperones"/>
</dbReference>
<feature type="region of interest" description="Disordered" evidence="6">
    <location>
        <begin position="444"/>
        <end position="470"/>
    </location>
</feature>
<evidence type="ECO:0000256" key="4">
    <source>
        <dbReference type="PROSITE-ProRule" id="PRU00339"/>
    </source>
</evidence>
<dbReference type="EMBL" id="JANBUH010000839">
    <property type="protein sequence ID" value="KAJ2749251.1"/>
    <property type="molecule type" value="Genomic_DNA"/>
</dbReference>
<dbReference type="GO" id="GO:0005783">
    <property type="term" value="C:endoplasmic reticulum"/>
    <property type="evidence" value="ECO:0007669"/>
    <property type="project" value="UniProtKB-SubCell"/>
</dbReference>
<dbReference type="Pfam" id="PF13432">
    <property type="entry name" value="TPR_16"/>
    <property type="match status" value="1"/>
</dbReference>
<dbReference type="PANTHER" id="PTHR44140">
    <property type="entry name" value="LD25575P"/>
    <property type="match status" value="1"/>
</dbReference>
<dbReference type="PANTHER" id="PTHR44140:SF2">
    <property type="entry name" value="LD25575P"/>
    <property type="match status" value="1"/>
</dbReference>
<feature type="coiled-coil region" evidence="5">
    <location>
        <begin position="219"/>
        <end position="246"/>
    </location>
</feature>
<comment type="caution">
    <text evidence="8">The sequence shown here is derived from an EMBL/GenBank/DDBJ whole genome shotgun (WGS) entry which is preliminary data.</text>
</comment>
<proteinExistence type="predicted"/>
<evidence type="ECO:0000256" key="5">
    <source>
        <dbReference type="SAM" id="Coils"/>
    </source>
</evidence>
<keyword evidence="4" id="KW-0802">TPR repeat</keyword>